<dbReference type="RefSeq" id="WP_100543280.1">
    <property type="nucleotide sequence ID" value="NZ_PHQY01000602.1"/>
</dbReference>
<dbReference type="Gene3D" id="2.60.40.3830">
    <property type="match status" value="1"/>
</dbReference>
<gene>
    <name evidence="1" type="ORF">CWD94_12010</name>
</gene>
<evidence type="ECO:0000313" key="1">
    <source>
        <dbReference type="EMBL" id="PJO43492.1"/>
    </source>
</evidence>
<reference evidence="1 2" key="1">
    <citation type="submission" date="2017-11" db="EMBL/GenBank/DDBJ databases">
        <title>Bacterial isolate from king chilli rhizosphere.</title>
        <authorList>
            <person name="Takhelmayum P."/>
            <person name="Sarangthem I."/>
        </authorList>
    </citation>
    <scope>NUCLEOTIDE SEQUENCE [LARGE SCALE GENOMIC DNA]</scope>
    <source>
        <strain evidence="2">t26</strain>
    </source>
</reference>
<protein>
    <submittedName>
        <fullName evidence="1">Uncharacterized protein</fullName>
    </submittedName>
</protein>
<comment type="caution">
    <text evidence="1">The sequence shown here is derived from an EMBL/GenBank/DDBJ whole genome shotgun (WGS) entry which is preliminary data.</text>
</comment>
<dbReference type="AlphaFoldDB" id="A0A2M9Q685"/>
<name>A0A2M9Q685_9BACI</name>
<dbReference type="Proteomes" id="UP000232101">
    <property type="component" value="Unassembled WGS sequence"/>
</dbReference>
<proteinExistence type="predicted"/>
<accession>A0A2M9Q685</accession>
<evidence type="ECO:0000313" key="2">
    <source>
        <dbReference type="Proteomes" id="UP000232101"/>
    </source>
</evidence>
<organism evidence="1 2">
    <name type="scientific">Lysinibacillus xylanilyticus</name>
    <dbReference type="NCBI Taxonomy" id="582475"/>
    <lineage>
        <taxon>Bacteria</taxon>
        <taxon>Bacillati</taxon>
        <taxon>Bacillota</taxon>
        <taxon>Bacilli</taxon>
        <taxon>Bacillales</taxon>
        <taxon>Bacillaceae</taxon>
        <taxon>Lysinibacillus</taxon>
    </lineage>
</organism>
<dbReference type="EMBL" id="PHQY01000602">
    <property type="protein sequence ID" value="PJO43492.1"/>
    <property type="molecule type" value="Genomic_DNA"/>
</dbReference>
<sequence length="78" mass="8429">MGISLLFLTIIVGCKNVVSDKTIEVSPVFALPFTFDNGVEGYYLLIGKEGKVGFLVGSGRRGKATTMPIIANQVNKYM</sequence>